<accession>A0A6I2MG63</accession>
<dbReference type="EMBL" id="WKKF01000004">
    <property type="protein sequence ID" value="MRX55431.1"/>
    <property type="molecule type" value="Genomic_DNA"/>
</dbReference>
<protein>
    <submittedName>
        <fullName evidence="5">Replication initiation and membrane attachment protein</fullName>
    </submittedName>
</protein>
<keyword evidence="2" id="KW-0175">Coiled coil</keyword>
<dbReference type="RefSeq" id="WP_070877706.1">
    <property type="nucleotide sequence ID" value="NZ_CAJGAA010000003.1"/>
</dbReference>
<evidence type="ECO:0000256" key="1">
    <source>
        <dbReference type="ARBA" id="ARBA00093462"/>
    </source>
</evidence>
<reference evidence="5 6" key="1">
    <citation type="submission" date="2019-11" db="EMBL/GenBank/DDBJ databases">
        <title>Bacillus idriensis genome.</title>
        <authorList>
            <person name="Konopka E.N."/>
            <person name="Newman J.D."/>
        </authorList>
    </citation>
    <scope>NUCLEOTIDE SEQUENCE [LARGE SCALE GENOMIC DNA]</scope>
    <source>
        <strain evidence="5 6">DSM 19097</strain>
    </source>
</reference>
<feature type="coiled-coil region" evidence="2">
    <location>
        <begin position="437"/>
        <end position="469"/>
    </location>
</feature>
<evidence type="ECO:0000313" key="6">
    <source>
        <dbReference type="Proteomes" id="UP000441585"/>
    </source>
</evidence>
<comment type="caution">
    <text evidence="5">The sequence shown here is derived from an EMBL/GenBank/DDBJ whole genome shotgun (WGS) entry which is preliminary data.</text>
</comment>
<dbReference type="InterPro" id="IPR006343">
    <property type="entry name" value="DnaB/C_C"/>
</dbReference>
<comment type="similarity">
    <text evidence="1">Belongs to the DnaB/DnaD family.</text>
</comment>
<evidence type="ECO:0000259" key="4">
    <source>
        <dbReference type="Pfam" id="PF25888"/>
    </source>
</evidence>
<evidence type="ECO:0000313" key="5">
    <source>
        <dbReference type="EMBL" id="MRX55431.1"/>
    </source>
</evidence>
<organism evidence="5 6">
    <name type="scientific">Metabacillus idriensis</name>
    <dbReference type="NCBI Taxonomy" id="324768"/>
    <lineage>
        <taxon>Bacteria</taxon>
        <taxon>Bacillati</taxon>
        <taxon>Bacillota</taxon>
        <taxon>Bacilli</taxon>
        <taxon>Bacillales</taxon>
        <taxon>Bacillaceae</taxon>
        <taxon>Metabacillus</taxon>
    </lineage>
</organism>
<evidence type="ECO:0000256" key="2">
    <source>
        <dbReference type="SAM" id="Coils"/>
    </source>
</evidence>
<dbReference type="InterPro" id="IPR058660">
    <property type="entry name" value="WHD_DnaB"/>
</dbReference>
<proteinExistence type="inferred from homology"/>
<dbReference type="Proteomes" id="UP000441585">
    <property type="component" value="Unassembled WGS sequence"/>
</dbReference>
<dbReference type="Pfam" id="PF25888">
    <property type="entry name" value="WHD_DnaB"/>
    <property type="match status" value="1"/>
</dbReference>
<feature type="domain" description="Replicative helicase loading/DNA remodeling protein DnaB N-terminal winged helix" evidence="4">
    <location>
        <begin position="10"/>
        <end position="271"/>
    </location>
</feature>
<evidence type="ECO:0000259" key="3">
    <source>
        <dbReference type="Pfam" id="PF07261"/>
    </source>
</evidence>
<feature type="domain" description="DnaB/C C-terminal" evidence="3">
    <location>
        <begin position="338"/>
        <end position="396"/>
    </location>
</feature>
<keyword evidence="6" id="KW-1185">Reference proteome</keyword>
<sequence>MDKHWNQLLPVDRYLVKMNGVLQDFDRKVLTLLYQPLLGAKCYGLYMTLWAELEQDRMWSEETTHHGLMSLMQSNLREIYEERIKLEGIGLLKTFQKEQSDTKLYIYELMPPLKPADFFQDGVLNIYLYNRVGKNKYNQLKKFFADSSLSSDLVQITRPFNEVFKSLQPSEMISRLTDEVQEDLEPEKGTEFYHSGEAASPLMTDDVFDFDLFFAGLSEAVIPRKSITKKVKETIKKLSYLYGINAMEMKNVVMNAIDANEMIQIDSLRKAARDWYQFEHGEKLPALADKIQPAFLRSETSPKKELSQEEMLIRQLDSISPKQFLMDLADGIEPAAADLQIVEEVMFKQKLHPGVVNVLIYYVMLKTDMKLSKSYVQKIASHWARKQVATVRSAMELAKQEHRQYQEWAEKKTVSKTGRKLIRKEKLPQWLKEDLEKPETKEEINQTEVDLERKRLEEKIKQYRQQQSE</sequence>
<dbReference type="Pfam" id="PF07261">
    <property type="entry name" value="DnaB_2"/>
    <property type="match status" value="1"/>
</dbReference>
<dbReference type="AlphaFoldDB" id="A0A6I2MG63"/>
<gene>
    <name evidence="5" type="ORF">GJU41_15820</name>
</gene>
<name>A0A6I2MG63_9BACI</name>